<feature type="compositionally biased region" description="Low complexity" evidence="1">
    <location>
        <begin position="216"/>
        <end position="232"/>
    </location>
</feature>
<feature type="chain" id="PRO_5017967627" description="Lipoprotein" evidence="2">
    <location>
        <begin position="33"/>
        <end position="248"/>
    </location>
</feature>
<evidence type="ECO:0000313" key="4">
    <source>
        <dbReference type="Proteomes" id="UP000277921"/>
    </source>
</evidence>
<dbReference type="Proteomes" id="UP000277921">
    <property type="component" value="Unassembled WGS sequence"/>
</dbReference>
<reference evidence="3 4" key="1">
    <citation type="submission" date="2018-08" db="EMBL/GenBank/DDBJ databases">
        <title>Comparative analysis of Burkholderia isolates from Puerto Rico.</title>
        <authorList>
            <person name="Hall C."/>
            <person name="Sahl J."/>
            <person name="Wagner D."/>
        </authorList>
    </citation>
    <scope>NUCLEOTIDE SEQUENCE [LARGE SCALE GENOMIC DNA]</scope>
    <source>
        <strain evidence="3 4">Bp9025</strain>
    </source>
</reference>
<evidence type="ECO:0008006" key="5">
    <source>
        <dbReference type="Google" id="ProtNLM"/>
    </source>
</evidence>
<dbReference type="PROSITE" id="PS51257">
    <property type="entry name" value="PROKAR_LIPOPROTEIN"/>
    <property type="match status" value="1"/>
</dbReference>
<feature type="compositionally biased region" description="Gly residues" evidence="1">
    <location>
        <begin position="238"/>
        <end position="248"/>
    </location>
</feature>
<name>A0A3N8QCC0_9BURK</name>
<accession>A0A3N8QCC0</accession>
<evidence type="ECO:0000313" key="3">
    <source>
        <dbReference type="EMBL" id="RQT21432.1"/>
    </source>
</evidence>
<gene>
    <name evidence="3" type="ORF">DF051_00870</name>
</gene>
<dbReference type="AlphaFoldDB" id="A0A3N8QCC0"/>
<feature type="signal peptide" evidence="2">
    <location>
        <begin position="1"/>
        <end position="32"/>
    </location>
</feature>
<organism evidence="3 4">
    <name type="scientific">Burkholderia contaminans</name>
    <dbReference type="NCBI Taxonomy" id="488447"/>
    <lineage>
        <taxon>Bacteria</taxon>
        <taxon>Pseudomonadati</taxon>
        <taxon>Pseudomonadota</taxon>
        <taxon>Betaproteobacteria</taxon>
        <taxon>Burkholderiales</taxon>
        <taxon>Burkholderiaceae</taxon>
        <taxon>Burkholderia</taxon>
        <taxon>Burkholderia cepacia complex</taxon>
    </lineage>
</organism>
<feature type="region of interest" description="Disordered" evidence="1">
    <location>
        <begin position="216"/>
        <end position="248"/>
    </location>
</feature>
<sequence length="248" mass="26837">MSRQIRIAFRTAATAVSVVVALSACVIGPTRSASPWASPQVVAAQRDANDRYMTTLTSFVVFASKAKADSRAKILEGYQGVLYQYSLASVSYVQAVYPTLQTLPPSLQPLPAPSGTPTVADLDRDYEHVLGMRSAMWDIGVAAMWGKKTKMSIPRYNGPTLSMPVFPPMPPFQDARDPKYARLAALTKQLDDAQNAEFEQQRQVHSREVARAINAPGAMSPAPAPQQPQGVQRWCTQSGGGVTGRVPC</sequence>
<comment type="caution">
    <text evidence="3">The sequence shown here is derived from an EMBL/GenBank/DDBJ whole genome shotgun (WGS) entry which is preliminary data.</text>
</comment>
<keyword evidence="2" id="KW-0732">Signal</keyword>
<evidence type="ECO:0000256" key="1">
    <source>
        <dbReference type="SAM" id="MobiDB-lite"/>
    </source>
</evidence>
<evidence type="ECO:0000256" key="2">
    <source>
        <dbReference type="SAM" id="SignalP"/>
    </source>
</evidence>
<proteinExistence type="predicted"/>
<dbReference type="EMBL" id="QTQV01000001">
    <property type="protein sequence ID" value="RQT21432.1"/>
    <property type="molecule type" value="Genomic_DNA"/>
</dbReference>
<protein>
    <recommendedName>
        <fullName evidence="5">Lipoprotein</fullName>
    </recommendedName>
</protein>